<dbReference type="Proteomes" id="UP001461341">
    <property type="component" value="Chromosome"/>
</dbReference>
<dbReference type="EMBL" id="CP121689">
    <property type="protein sequence ID" value="WZL75871.1"/>
    <property type="molecule type" value="Genomic_DNA"/>
</dbReference>
<evidence type="ECO:0000256" key="2">
    <source>
        <dbReference type="ARBA" id="ARBA00022679"/>
    </source>
</evidence>
<keyword evidence="2 5" id="KW-0808">Transferase</keyword>
<feature type="domain" description="Glycosyl transferase family 1" evidence="3">
    <location>
        <begin position="188"/>
        <end position="350"/>
    </location>
</feature>
<evidence type="ECO:0000313" key="6">
    <source>
        <dbReference type="Proteomes" id="UP001461341"/>
    </source>
</evidence>
<name>A0ABZ2YA32_9BACT</name>
<keyword evidence="6" id="KW-1185">Reference proteome</keyword>
<dbReference type="CDD" id="cd03807">
    <property type="entry name" value="GT4_WbnK-like"/>
    <property type="match status" value="1"/>
</dbReference>
<dbReference type="PANTHER" id="PTHR12526">
    <property type="entry name" value="GLYCOSYLTRANSFERASE"/>
    <property type="match status" value="1"/>
</dbReference>
<evidence type="ECO:0000259" key="3">
    <source>
        <dbReference type="Pfam" id="PF00534"/>
    </source>
</evidence>
<dbReference type="Gene3D" id="3.40.50.2000">
    <property type="entry name" value="Glycogen Phosphorylase B"/>
    <property type="match status" value="2"/>
</dbReference>
<dbReference type="SUPFAM" id="SSF53756">
    <property type="entry name" value="UDP-Glycosyltransferase/glycogen phosphorylase"/>
    <property type="match status" value="1"/>
</dbReference>
<protein>
    <submittedName>
        <fullName evidence="5">Glycosyltransferase</fullName>
        <ecNumber evidence="5">2.4.-.-</ecNumber>
    </submittedName>
</protein>
<dbReference type="Pfam" id="PF13439">
    <property type="entry name" value="Glyco_transf_4"/>
    <property type="match status" value="1"/>
</dbReference>
<proteinExistence type="predicted"/>
<organism evidence="5 6">
    <name type="scientific">Thermatribacter velox</name>
    <dbReference type="NCBI Taxonomy" id="3039681"/>
    <lineage>
        <taxon>Bacteria</taxon>
        <taxon>Pseudomonadati</taxon>
        <taxon>Atribacterota</taxon>
        <taxon>Atribacteria</taxon>
        <taxon>Atribacterales</taxon>
        <taxon>Thermatribacteraceae</taxon>
        <taxon>Thermatribacter</taxon>
    </lineage>
</organism>
<dbReference type="InterPro" id="IPR001296">
    <property type="entry name" value="Glyco_trans_1"/>
</dbReference>
<dbReference type="Pfam" id="PF00534">
    <property type="entry name" value="Glycos_transf_1"/>
    <property type="match status" value="1"/>
</dbReference>
<dbReference type="InterPro" id="IPR028098">
    <property type="entry name" value="Glyco_trans_4-like_N"/>
</dbReference>
<evidence type="ECO:0000256" key="1">
    <source>
        <dbReference type="ARBA" id="ARBA00022676"/>
    </source>
</evidence>
<reference evidence="5 6" key="1">
    <citation type="submission" date="2023-03" db="EMBL/GenBank/DDBJ databases">
        <title>Novel Species.</title>
        <authorList>
            <person name="Ma S."/>
        </authorList>
    </citation>
    <scope>NUCLEOTIDE SEQUENCE [LARGE SCALE GENOMIC DNA]</scope>
    <source>
        <strain evidence="5 6">B11</strain>
    </source>
</reference>
<evidence type="ECO:0000259" key="4">
    <source>
        <dbReference type="Pfam" id="PF13439"/>
    </source>
</evidence>
<feature type="domain" description="Glycosyltransferase subfamily 4-like N-terminal" evidence="4">
    <location>
        <begin position="14"/>
        <end position="176"/>
    </location>
</feature>
<accession>A0ABZ2YA32</accession>
<evidence type="ECO:0000313" key="5">
    <source>
        <dbReference type="EMBL" id="WZL75871.1"/>
    </source>
</evidence>
<gene>
    <name evidence="5" type="ORF">QBE54_09840</name>
</gene>
<dbReference type="PANTHER" id="PTHR12526:SF510">
    <property type="entry name" value="D-INOSITOL 3-PHOSPHATE GLYCOSYLTRANSFERASE"/>
    <property type="match status" value="1"/>
</dbReference>
<dbReference type="GO" id="GO:0016757">
    <property type="term" value="F:glycosyltransferase activity"/>
    <property type="evidence" value="ECO:0007669"/>
    <property type="project" value="UniProtKB-KW"/>
</dbReference>
<dbReference type="RefSeq" id="WP_369018020.1">
    <property type="nucleotide sequence ID" value="NZ_CP121689.1"/>
</dbReference>
<keyword evidence="1 5" id="KW-0328">Glycosyltransferase</keyword>
<sequence length="369" mass="41689">MGMKVLFLITGLSFGGAETQLVRLATRLKERGWEVKVVTLLSPKAYVEELEEAGISVFSLDIKSKMPNPRPLWHLVRLICKWRPRIVHSHMIHANIFARIAQIFAPVPVLISSARNIDERGRKGSGRLRTFLYRITDPLCDLTTQVSRVGLERYIQIGAVSRYKIRYIPNGVDTERFHPDLEIRARVRKVFGFDNDFVWIAVGRFDPQKNYASLFQAFTQVLKRRPDARLLIAGDGPLRPSMEVLAEELGIAERVSFLGIRRDVPELMNASDAYVMSSAWEGMPNVLLEAHATGLPIVATDVGGNGEIVLDGVTGFLVPPGEPDSLAQAMMRLMNLPPEEQSRMGELGRQHIVENFDMERVVDKWEELY</sequence>
<dbReference type="EC" id="2.4.-.-" evidence="5"/>